<evidence type="ECO:0000313" key="2">
    <source>
        <dbReference type="EMBL" id="PKB96827.1"/>
    </source>
</evidence>
<proteinExistence type="predicted"/>
<feature type="region of interest" description="Disordered" evidence="1">
    <location>
        <begin position="133"/>
        <end position="153"/>
    </location>
</feature>
<evidence type="ECO:0000256" key="1">
    <source>
        <dbReference type="SAM" id="MobiDB-lite"/>
    </source>
</evidence>
<name>A0A2N0NQI1_9GLOM</name>
<dbReference type="EMBL" id="LLXJ01003612">
    <property type="protein sequence ID" value="PKB96827.1"/>
    <property type="molecule type" value="Genomic_DNA"/>
</dbReference>
<organism evidence="2 4">
    <name type="scientific">Rhizophagus irregularis</name>
    <dbReference type="NCBI Taxonomy" id="588596"/>
    <lineage>
        <taxon>Eukaryota</taxon>
        <taxon>Fungi</taxon>
        <taxon>Fungi incertae sedis</taxon>
        <taxon>Mucoromycota</taxon>
        <taxon>Glomeromycotina</taxon>
        <taxon>Glomeromycetes</taxon>
        <taxon>Glomerales</taxon>
        <taxon>Glomeraceae</taxon>
        <taxon>Rhizophagus</taxon>
    </lineage>
</organism>
<dbReference type="Proteomes" id="UP000232722">
    <property type="component" value="Unassembled WGS sequence"/>
</dbReference>
<protein>
    <submittedName>
        <fullName evidence="2">Uncharacterized protein</fullName>
    </submittedName>
</protein>
<comment type="caution">
    <text evidence="2">The sequence shown here is derived from an EMBL/GenBank/DDBJ whole genome shotgun (WGS) entry which is preliminary data.</text>
</comment>
<feature type="compositionally biased region" description="Basic residues" evidence="1">
    <location>
        <begin position="144"/>
        <end position="153"/>
    </location>
</feature>
<reference evidence="2 4" key="2">
    <citation type="submission" date="2017-09" db="EMBL/GenBank/DDBJ databases">
        <title>Extensive intraspecific genome diversity in a model arbuscular mycorrhizal fungus.</title>
        <authorList>
            <person name="Chen E.C."/>
            <person name="Morin E."/>
            <person name="Beaudet D."/>
            <person name="Noel J."/>
            <person name="Ndikumana S."/>
            <person name="Charron P."/>
            <person name="St-Onge C."/>
            <person name="Giorgi J."/>
            <person name="Grigoriev I.V."/>
            <person name="Roux C."/>
            <person name="Martin F.M."/>
            <person name="Corradi N."/>
        </authorList>
    </citation>
    <scope>NUCLEOTIDE SEQUENCE [LARGE SCALE GENOMIC DNA]</scope>
    <source>
        <strain evidence="2 4">A5</strain>
    </source>
</reference>
<sequence length="182" mass="20965">MDVVQIKQKVVQIDVLSVIFKADATPFTPKGKEINNSSRPNLSSPNMNKKKKKVAFILKTSPINTSHKTSKKQPASILALKQLKYTTVTMSVNLNEMVIDLWNDGDWKWYYTPNLKQKRNCYQKVKQDDDSEVSQKNTNTFKSDKKHKKTKQAKKIDKSLDSIDKFMVLADIRSMLRKLEVS</sequence>
<evidence type="ECO:0000313" key="3">
    <source>
        <dbReference type="EMBL" id="PKC00956.1"/>
    </source>
</evidence>
<reference evidence="2 4" key="1">
    <citation type="submission" date="2016-04" db="EMBL/GenBank/DDBJ databases">
        <title>Genome analyses suggest a sexual origin of heterokaryosis in a supposedly ancient asexual fungus.</title>
        <authorList>
            <person name="Ropars J."/>
            <person name="Sedzielewska K."/>
            <person name="Noel J."/>
            <person name="Charron P."/>
            <person name="Farinelli L."/>
            <person name="Marton T."/>
            <person name="Kruger M."/>
            <person name="Pelin A."/>
            <person name="Brachmann A."/>
            <person name="Corradi N."/>
        </authorList>
    </citation>
    <scope>NUCLEOTIDE SEQUENCE [LARGE SCALE GENOMIC DNA]</scope>
    <source>
        <strain evidence="2 4">A5</strain>
    </source>
</reference>
<dbReference type="EMBL" id="LLXJ01001738">
    <property type="protein sequence ID" value="PKC00956.1"/>
    <property type="molecule type" value="Genomic_DNA"/>
</dbReference>
<accession>A0A2N0NQI1</accession>
<evidence type="ECO:0000313" key="4">
    <source>
        <dbReference type="Proteomes" id="UP000232722"/>
    </source>
</evidence>
<gene>
    <name evidence="3" type="ORF">RhiirA5_427465</name>
    <name evidence="2" type="ORF">RhiirA5_434189</name>
</gene>
<dbReference type="AlphaFoldDB" id="A0A2N0NQI1"/>